<organism evidence="1 2">
    <name type="scientific">Microcystis aeruginosa Ma_MB_S_20031200_S102</name>
    <dbReference type="NCBI Taxonomy" id="2486254"/>
    <lineage>
        <taxon>Bacteria</taxon>
        <taxon>Bacillati</taxon>
        <taxon>Cyanobacteriota</taxon>
        <taxon>Cyanophyceae</taxon>
        <taxon>Oscillatoriophycideae</taxon>
        <taxon>Chroococcales</taxon>
        <taxon>Microcystaceae</taxon>
        <taxon>Microcystis</taxon>
    </lineage>
</organism>
<evidence type="ECO:0000313" key="2">
    <source>
        <dbReference type="Proteomes" id="UP000317708"/>
    </source>
</evidence>
<dbReference type="InterPro" id="IPR021799">
    <property type="entry name" value="PIN-like_prokaryotic"/>
</dbReference>
<protein>
    <submittedName>
        <fullName evidence="1">DUF3368 domain-containing protein</fullName>
    </submittedName>
</protein>
<dbReference type="Proteomes" id="UP000317708">
    <property type="component" value="Unassembled WGS sequence"/>
</dbReference>
<reference evidence="1 2" key="1">
    <citation type="submission" date="2019-01" db="EMBL/GenBank/DDBJ databases">
        <title>Coherence of Microcystis species and biogeography revealed through population genomics.</title>
        <authorList>
            <person name="Perez-Carrascal O.M."/>
            <person name="Terrat Y."/>
            <person name="Giani A."/>
            <person name="Fortin N."/>
            <person name="Tromas N."/>
            <person name="Shapiro B.J."/>
        </authorList>
    </citation>
    <scope>NUCLEOTIDE SEQUENCE [LARGE SCALE GENOMIC DNA]</scope>
    <source>
        <strain evidence="1">Ma_MB_S_20031200_S102</strain>
    </source>
</reference>
<dbReference type="EMBL" id="SFBI01000045">
    <property type="protein sequence ID" value="TRU40977.1"/>
    <property type="molecule type" value="Genomic_DNA"/>
</dbReference>
<proteinExistence type="predicted"/>
<name>A0A552F2Q6_MICAE</name>
<sequence length="161" mass="17509">MPNVIADTSPIQYLYQTNLLDLLPNFYGQIIIPFSVAQELAVGKASGISLPDITSLSWIIIQQAKSVSLLPLVTDLGKGEKEVLALAIEIPDSLALLDDGLARRYANLLGIKLTGTMGILLKAKQNGYLHRIEPILNQLELLKFRLDATTRTSVLKLAGEG</sequence>
<gene>
    <name evidence="1" type="ORF">EWV92_04450</name>
</gene>
<dbReference type="PANTHER" id="PTHR39550:SF1">
    <property type="entry name" value="SLL0658 PROTEIN"/>
    <property type="match status" value="1"/>
</dbReference>
<dbReference type="Pfam" id="PF11848">
    <property type="entry name" value="DUF3368"/>
    <property type="match status" value="1"/>
</dbReference>
<evidence type="ECO:0000313" key="1">
    <source>
        <dbReference type="EMBL" id="TRU40977.1"/>
    </source>
</evidence>
<accession>A0A552F2Q6</accession>
<comment type="caution">
    <text evidence="1">The sequence shown here is derived from an EMBL/GenBank/DDBJ whole genome shotgun (WGS) entry which is preliminary data.</text>
</comment>
<dbReference type="AlphaFoldDB" id="A0A552F2Q6"/>
<dbReference type="PANTHER" id="PTHR39550">
    <property type="entry name" value="SLL0658 PROTEIN"/>
    <property type="match status" value="1"/>
</dbReference>